<evidence type="ECO:0000313" key="2">
    <source>
        <dbReference type="EMBL" id="KAG2382103.1"/>
    </source>
</evidence>
<dbReference type="RefSeq" id="XP_044547782.1">
    <property type="nucleotide sequence ID" value="XM_044695695.1"/>
</dbReference>
<keyword evidence="3" id="KW-1185">Reference proteome</keyword>
<protein>
    <submittedName>
        <fullName evidence="2">Uncharacterized protein</fullName>
    </submittedName>
</protein>
<evidence type="ECO:0000313" key="3">
    <source>
        <dbReference type="Proteomes" id="UP000816034"/>
    </source>
</evidence>
<reference evidence="2 3" key="1">
    <citation type="journal article" date="2018" name="BMC Genomics">
        <title>The genome of Naegleria lovaniensis, the basis for a comparative approach to unravel pathogenicity factors of the human pathogenic amoeba N. fowleri.</title>
        <authorList>
            <person name="Liechti N."/>
            <person name="Schurch N."/>
            <person name="Bruggmann R."/>
            <person name="Wittwer M."/>
        </authorList>
    </citation>
    <scope>NUCLEOTIDE SEQUENCE [LARGE SCALE GENOMIC DNA]</scope>
    <source>
        <strain evidence="2 3">ATCC 30569</strain>
    </source>
</reference>
<comment type="caution">
    <text evidence="2">The sequence shown here is derived from an EMBL/GenBank/DDBJ whole genome shotgun (WGS) entry which is preliminary data.</text>
</comment>
<proteinExistence type="predicted"/>
<dbReference type="GeneID" id="68098350"/>
<sequence>MPTTPLPLRTPEMGEKRRLFSSSLSRITTQFESTLSPSDAPFTMNTTDTTREMYKKSLLNSSMSNDHSRPGNLNISGSPKRKFSISSDKNDKSSSPKHTHALGITTHTSPSRPFQKTPFERFMLLNGNEDSSGSDTSSVGSISSPVTTPRACAFDSMMTPLRICTKENAKTTIFTQFNNECIQISNKGPLLKMKFAQFKDESHQQNIVLSDVKKEIPSFLHDSYNCMDFL</sequence>
<feature type="region of interest" description="Disordered" evidence="1">
    <location>
        <begin position="61"/>
        <end position="115"/>
    </location>
</feature>
<feature type="compositionally biased region" description="Polar residues" evidence="1">
    <location>
        <begin position="61"/>
        <end position="77"/>
    </location>
</feature>
<name>A0AA88GPB7_NAELO</name>
<dbReference type="Proteomes" id="UP000816034">
    <property type="component" value="Unassembled WGS sequence"/>
</dbReference>
<accession>A0AA88GPB7</accession>
<gene>
    <name evidence="2" type="ORF">C9374_005895</name>
</gene>
<feature type="compositionally biased region" description="Polar residues" evidence="1">
    <location>
        <begin position="105"/>
        <end position="114"/>
    </location>
</feature>
<dbReference type="AlphaFoldDB" id="A0AA88GPB7"/>
<evidence type="ECO:0000256" key="1">
    <source>
        <dbReference type="SAM" id="MobiDB-lite"/>
    </source>
</evidence>
<dbReference type="EMBL" id="PYSW02000025">
    <property type="protein sequence ID" value="KAG2382103.1"/>
    <property type="molecule type" value="Genomic_DNA"/>
</dbReference>
<organism evidence="2 3">
    <name type="scientific">Naegleria lovaniensis</name>
    <name type="common">Amoeba</name>
    <dbReference type="NCBI Taxonomy" id="51637"/>
    <lineage>
        <taxon>Eukaryota</taxon>
        <taxon>Discoba</taxon>
        <taxon>Heterolobosea</taxon>
        <taxon>Tetramitia</taxon>
        <taxon>Eutetramitia</taxon>
        <taxon>Vahlkampfiidae</taxon>
        <taxon>Naegleria</taxon>
    </lineage>
</organism>